<dbReference type="Pfam" id="PF08448">
    <property type="entry name" value="PAS_4"/>
    <property type="match status" value="1"/>
</dbReference>
<dbReference type="PROSITE" id="PS50109">
    <property type="entry name" value="HIS_KIN"/>
    <property type="match status" value="1"/>
</dbReference>
<dbReference type="NCBIfam" id="TIGR00229">
    <property type="entry name" value="sensory_box"/>
    <property type="match status" value="1"/>
</dbReference>
<evidence type="ECO:0000256" key="4">
    <source>
        <dbReference type="PROSITE-ProRule" id="PRU00169"/>
    </source>
</evidence>
<reference evidence="10" key="1">
    <citation type="submission" date="2016-10" db="EMBL/GenBank/DDBJ databases">
        <authorList>
            <person name="Varghese N."/>
            <person name="Submissions S."/>
        </authorList>
    </citation>
    <scope>NUCLEOTIDE SEQUENCE [LARGE SCALE GENOMIC DNA]</scope>
    <source>
        <strain evidence="10">DSM 16858</strain>
    </source>
</reference>
<feature type="domain" description="Histidine kinase" evidence="5">
    <location>
        <begin position="440"/>
        <end position="659"/>
    </location>
</feature>
<evidence type="ECO:0000259" key="8">
    <source>
        <dbReference type="PROSITE" id="PS50113"/>
    </source>
</evidence>
<dbReference type="InterPro" id="IPR003661">
    <property type="entry name" value="HisK_dim/P_dom"/>
</dbReference>
<dbReference type="SMART" id="SM00448">
    <property type="entry name" value="REC"/>
    <property type="match status" value="1"/>
</dbReference>
<feature type="modified residue" description="4-aspartylphosphate" evidence="4">
    <location>
        <position position="730"/>
    </location>
</feature>
<dbReference type="SMART" id="SM00091">
    <property type="entry name" value="PAS"/>
    <property type="match status" value="1"/>
</dbReference>
<dbReference type="GO" id="GO:0000155">
    <property type="term" value="F:phosphorelay sensor kinase activity"/>
    <property type="evidence" value="ECO:0007669"/>
    <property type="project" value="InterPro"/>
</dbReference>
<dbReference type="PROSITE" id="PS50110">
    <property type="entry name" value="RESPONSE_REGULATORY"/>
    <property type="match status" value="1"/>
</dbReference>
<evidence type="ECO:0000256" key="1">
    <source>
        <dbReference type="ARBA" id="ARBA00000085"/>
    </source>
</evidence>
<protein>
    <recommendedName>
        <fullName evidence="2">histidine kinase</fullName>
        <ecNumber evidence="2">2.7.13.3</ecNumber>
    </recommendedName>
</protein>
<evidence type="ECO:0000313" key="10">
    <source>
        <dbReference type="Proteomes" id="UP000199181"/>
    </source>
</evidence>
<dbReference type="CDD" id="cd00130">
    <property type="entry name" value="PAS"/>
    <property type="match status" value="1"/>
</dbReference>
<gene>
    <name evidence="9" type="ORF">SAMN05443639_120126</name>
</gene>
<dbReference type="PANTHER" id="PTHR43065">
    <property type="entry name" value="SENSOR HISTIDINE KINASE"/>
    <property type="match status" value="1"/>
</dbReference>
<comment type="catalytic activity">
    <reaction evidence="1">
        <text>ATP + protein L-histidine = ADP + protein N-phospho-L-histidine.</text>
        <dbReference type="EC" id="2.7.13.3"/>
    </reaction>
</comment>
<evidence type="ECO:0000256" key="3">
    <source>
        <dbReference type="ARBA" id="ARBA00022553"/>
    </source>
</evidence>
<feature type="domain" description="PAS" evidence="7">
    <location>
        <begin position="303"/>
        <end position="354"/>
    </location>
</feature>
<dbReference type="EMBL" id="FOIJ01000020">
    <property type="protein sequence ID" value="SEU35552.1"/>
    <property type="molecule type" value="Genomic_DNA"/>
</dbReference>
<dbReference type="PANTHER" id="PTHR43065:SF50">
    <property type="entry name" value="HISTIDINE KINASE"/>
    <property type="match status" value="1"/>
</dbReference>
<dbReference type="AlphaFoldDB" id="A0A1I0L6L7"/>
<dbReference type="Pfam" id="PF00072">
    <property type="entry name" value="Response_reg"/>
    <property type="match status" value="1"/>
</dbReference>
<dbReference type="Gene3D" id="3.30.565.10">
    <property type="entry name" value="Histidine kinase-like ATPase, C-terminal domain"/>
    <property type="match status" value="1"/>
</dbReference>
<keyword evidence="3 4" id="KW-0597">Phosphoprotein</keyword>
<evidence type="ECO:0000259" key="5">
    <source>
        <dbReference type="PROSITE" id="PS50109"/>
    </source>
</evidence>
<dbReference type="SUPFAM" id="SSF55785">
    <property type="entry name" value="PYP-like sensor domain (PAS domain)"/>
    <property type="match status" value="1"/>
</dbReference>
<dbReference type="Pfam" id="PF00512">
    <property type="entry name" value="HisKA"/>
    <property type="match status" value="1"/>
</dbReference>
<accession>A0A1I0L6L7</accession>
<evidence type="ECO:0000256" key="2">
    <source>
        <dbReference type="ARBA" id="ARBA00012438"/>
    </source>
</evidence>
<dbReference type="Gene3D" id="3.30.450.20">
    <property type="entry name" value="PAS domain"/>
    <property type="match status" value="1"/>
</dbReference>
<dbReference type="CDD" id="cd00082">
    <property type="entry name" value="HisKA"/>
    <property type="match status" value="1"/>
</dbReference>
<dbReference type="PROSITE" id="PS50113">
    <property type="entry name" value="PAC"/>
    <property type="match status" value="1"/>
</dbReference>
<organism evidence="9 10">
    <name type="scientific">Stigmatella erecta</name>
    <dbReference type="NCBI Taxonomy" id="83460"/>
    <lineage>
        <taxon>Bacteria</taxon>
        <taxon>Pseudomonadati</taxon>
        <taxon>Myxococcota</taxon>
        <taxon>Myxococcia</taxon>
        <taxon>Myxococcales</taxon>
        <taxon>Cystobacterineae</taxon>
        <taxon>Archangiaceae</taxon>
        <taxon>Stigmatella</taxon>
    </lineage>
</organism>
<dbReference type="InterPro" id="IPR001789">
    <property type="entry name" value="Sig_transdc_resp-reg_receiver"/>
</dbReference>
<dbReference type="InterPro" id="IPR000700">
    <property type="entry name" value="PAS-assoc_C"/>
</dbReference>
<evidence type="ECO:0000313" key="9">
    <source>
        <dbReference type="EMBL" id="SEU35552.1"/>
    </source>
</evidence>
<dbReference type="InterPro" id="IPR035965">
    <property type="entry name" value="PAS-like_dom_sf"/>
</dbReference>
<dbReference type="InterPro" id="IPR029016">
    <property type="entry name" value="GAF-like_dom_sf"/>
</dbReference>
<keyword evidence="10" id="KW-1185">Reference proteome</keyword>
<evidence type="ECO:0000259" key="7">
    <source>
        <dbReference type="PROSITE" id="PS50112"/>
    </source>
</evidence>
<name>A0A1I0L6L7_9BACT</name>
<feature type="domain" description="PAC" evidence="8">
    <location>
        <begin position="376"/>
        <end position="427"/>
    </location>
</feature>
<dbReference type="InterPro" id="IPR036890">
    <property type="entry name" value="HATPase_C_sf"/>
</dbReference>
<dbReference type="PROSITE" id="PS50112">
    <property type="entry name" value="PAS"/>
    <property type="match status" value="1"/>
</dbReference>
<dbReference type="SUPFAM" id="SSF55874">
    <property type="entry name" value="ATPase domain of HSP90 chaperone/DNA topoisomerase II/histidine kinase"/>
    <property type="match status" value="1"/>
</dbReference>
<dbReference type="InterPro" id="IPR011006">
    <property type="entry name" value="CheY-like_superfamily"/>
</dbReference>
<dbReference type="InterPro" id="IPR005467">
    <property type="entry name" value="His_kinase_dom"/>
</dbReference>
<dbReference type="Proteomes" id="UP000199181">
    <property type="component" value="Unassembled WGS sequence"/>
</dbReference>
<dbReference type="SUPFAM" id="SSF55781">
    <property type="entry name" value="GAF domain-like"/>
    <property type="match status" value="1"/>
</dbReference>
<dbReference type="InterPro" id="IPR004358">
    <property type="entry name" value="Sig_transdc_His_kin-like_C"/>
</dbReference>
<evidence type="ECO:0000259" key="6">
    <source>
        <dbReference type="PROSITE" id="PS50110"/>
    </source>
</evidence>
<dbReference type="InterPro" id="IPR013656">
    <property type="entry name" value="PAS_4"/>
</dbReference>
<dbReference type="Gene3D" id="1.10.287.130">
    <property type="match status" value="1"/>
</dbReference>
<dbReference type="CDD" id="cd00156">
    <property type="entry name" value="REC"/>
    <property type="match status" value="1"/>
</dbReference>
<dbReference type="SUPFAM" id="SSF52172">
    <property type="entry name" value="CheY-like"/>
    <property type="match status" value="1"/>
</dbReference>
<feature type="domain" description="Response regulatory" evidence="6">
    <location>
        <begin position="681"/>
        <end position="797"/>
    </location>
</feature>
<dbReference type="InterPro" id="IPR036097">
    <property type="entry name" value="HisK_dim/P_sf"/>
</dbReference>
<dbReference type="SMART" id="SM00387">
    <property type="entry name" value="HATPase_c"/>
    <property type="match status" value="1"/>
</dbReference>
<dbReference type="InterPro" id="IPR000014">
    <property type="entry name" value="PAS"/>
</dbReference>
<dbReference type="EC" id="2.7.13.3" evidence="2"/>
<dbReference type="Gene3D" id="3.30.450.40">
    <property type="match status" value="1"/>
</dbReference>
<dbReference type="SUPFAM" id="SSF47384">
    <property type="entry name" value="Homodimeric domain of signal transducing histidine kinase"/>
    <property type="match status" value="1"/>
</dbReference>
<sequence>MQIILLRMPPAMGEALEQQLHAQRAHGVDCEVVQAPGLETLPALLPPGLVVLWDEGGPLEALATCCRQLDARRFSARTQLLVLTPRDDAGCEALAEAGADECLAPPGGLWGARLKVLQRRLKPQGEMPAAMSPQEFRRASLEQSFQSLMSGLAAAEGDALFRGLVAQLGSAFHGTGALVGVLTQDQEQLRTLAFWSGDRFEENLTFALQGTVHQEILLRGSVQVPEGIQGRFPGDPTLPRLGAQACVGVGLRDAQGRAIGVLAVGGQGALLADRKDQTLLELFAARAEAELGRLRAEAELVRTRVFLRSFLEAVPDPIFIKDRAHRWILVNAAFAQALGLPMEKLVGKSDYDLIPAHEAGLFWERDEQVFASGRANEFEERLTDPAGNTRIIITKKAPFTLMNGEPFLIGVIRDITEARRMEAQLRLSERMASVGTLAAGVAHEINNPLAYISSNLAFLAEQLEQEELSAGQRAEMRDAVLESLEGTRRVRLIVQDLKSFSRSDDDSRGPVDVHRVIQGSLRLVRNELEHRARLSQELRPVPAILGNESRLAQVIVNLLVNAVQAFPAERVAEGNRIHIAVRQEAEWVCIEVEDNGQGMAPEVQRHIFDPFFTTKPVGVGTGLGLSICNTIIQSMEGSIEVESTPSEGSTFRLRLPVLVAPGGEAEPPPEPPLPRKGPRRRVLLIDDEPSVGAAVRRLLHAYHEVHAVQDAREALQLLLRGEHYDAILCDVMMKGMSGVDFILELESRAPELVRHTGLMSAGLFSEQARAFIASRELNFLRKPFEREGLRLFVEHLCG</sequence>
<dbReference type="Pfam" id="PF02518">
    <property type="entry name" value="HATPase_c"/>
    <property type="match status" value="1"/>
</dbReference>
<proteinExistence type="predicted"/>
<dbReference type="PRINTS" id="PR00344">
    <property type="entry name" value="BCTRLSENSOR"/>
</dbReference>
<dbReference type="Gene3D" id="3.40.50.2300">
    <property type="match status" value="1"/>
</dbReference>
<dbReference type="SMART" id="SM00388">
    <property type="entry name" value="HisKA"/>
    <property type="match status" value="1"/>
</dbReference>
<dbReference type="RefSeq" id="WP_245767873.1">
    <property type="nucleotide sequence ID" value="NZ_FOIJ01000020.1"/>
</dbReference>
<dbReference type="InterPro" id="IPR003594">
    <property type="entry name" value="HATPase_dom"/>
</dbReference>